<dbReference type="AlphaFoldDB" id="X1SBX9"/>
<gene>
    <name evidence="1" type="ORF">S12H4_23652</name>
</gene>
<accession>X1SBX9</accession>
<evidence type="ECO:0000313" key="1">
    <source>
        <dbReference type="EMBL" id="GAI72940.1"/>
    </source>
</evidence>
<protein>
    <recommendedName>
        <fullName evidence="2">ABC transporter substrate-binding protein</fullName>
    </recommendedName>
</protein>
<sequence length="84" mass="9828">ATHPYFYEHFVFQRNPKISELIGYAEWMHYTGWPAPADKRAQEVYLRWIVPNMFTEVATGTFSMDQAISKAEKELIEVGYKPAK</sequence>
<evidence type="ECO:0008006" key="2">
    <source>
        <dbReference type="Google" id="ProtNLM"/>
    </source>
</evidence>
<name>X1SBX9_9ZZZZ</name>
<dbReference type="EMBL" id="BARW01012617">
    <property type="protein sequence ID" value="GAI72940.1"/>
    <property type="molecule type" value="Genomic_DNA"/>
</dbReference>
<organism evidence="1">
    <name type="scientific">marine sediment metagenome</name>
    <dbReference type="NCBI Taxonomy" id="412755"/>
    <lineage>
        <taxon>unclassified sequences</taxon>
        <taxon>metagenomes</taxon>
        <taxon>ecological metagenomes</taxon>
    </lineage>
</organism>
<proteinExistence type="predicted"/>
<reference evidence="1" key="1">
    <citation type="journal article" date="2014" name="Front. Microbiol.">
        <title>High frequency of phylogenetically diverse reductive dehalogenase-homologous genes in deep subseafloor sedimentary metagenomes.</title>
        <authorList>
            <person name="Kawai M."/>
            <person name="Futagami T."/>
            <person name="Toyoda A."/>
            <person name="Takaki Y."/>
            <person name="Nishi S."/>
            <person name="Hori S."/>
            <person name="Arai W."/>
            <person name="Tsubouchi T."/>
            <person name="Morono Y."/>
            <person name="Uchiyama I."/>
            <person name="Ito T."/>
            <person name="Fujiyama A."/>
            <person name="Inagaki F."/>
            <person name="Takami H."/>
        </authorList>
    </citation>
    <scope>NUCLEOTIDE SEQUENCE</scope>
    <source>
        <strain evidence="1">Expedition CK06-06</strain>
    </source>
</reference>
<feature type="non-terminal residue" evidence="1">
    <location>
        <position position="1"/>
    </location>
</feature>
<comment type="caution">
    <text evidence="1">The sequence shown here is derived from an EMBL/GenBank/DDBJ whole genome shotgun (WGS) entry which is preliminary data.</text>
</comment>